<reference evidence="1" key="1">
    <citation type="journal article" date="2020" name="Stud. Mycol.">
        <title>101 Dothideomycetes genomes: a test case for predicting lifestyles and emergence of pathogens.</title>
        <authorList>
            <person name="Haridas S."/>
            <person name="Albert R."/>
            <person name="Binder M."/>
            <person name="Bloem J."/>
            <person name="Labutti K."/>
            <person name="Salamov A."/>
            <person name="Andreopoulos B."/>
            <person name="Baker S."/>
            <person name="Barry K."/>
            <person name="Bills G."/>
            <person name="Bluhm B."/>
            <person name="Cannon C."/>
            <person name="Castanera R."/>
            <person name="Culley D."/>
            <person name="Daum C."/>
            <person name="Ezra D."/>
            <person name="Gonzalez J."/>
            <person name="Henrissat B."/>
            <person name="Kuo A."/>
            <person name="Liang C."/>
            <person name="Lipzen A."/>
            <person name="Lutzoni F."/>
            <person name="Magnuson J."/>
            <person name="Mondo S."/>
            <person name="Nolan M."/>
            <person name="Ohm R."/>
            <person name="Pangilinan J."/>
            <person name="Park H.-J."/>
            <person name="Ramirez L."/>
            <person name="Alfaro M."/>
            <person name="Sun H."/>
            <person name="Tritt A."/>
            <person name="Yoshinaga Y."/>
            <person name="Zwiers L.-H."/>
            <person name="Turgeon B."/>
            <person name="Goodwin S."/>
            <person name="Spatafora J."/>
            <person name="Crous P."/>
            <person name="Grigoriev I."/>
        </authorList>
    </citation>
    <scope>NUCLEOTIDE SEQUENCE</scope>
    <source>
        <strain evidence="1">CBS 473.64</strain>
    </source>
</reference>
<accession>A0A6A6SBN6</accession>
<dbReference type="AlphaFoldDB" id="A0A6A6SBN6"/>
<proteinExistence type="predicted"/>
<protein>
    <submittedName>
        <fullName evidence="1">Uncharacterized protein</fullName>
    </submittedName>
</protein>
<dbReference type="EMBL" id="MU006780">
    <property type="protein sequence ID" value="KAF2643574.1"/>
    <property type="molecule type" value="Genomic_DNA"/>
</dbReference>
<gene>
    <name evidence="1" type="ORF">P280DRAFT_256134</name>
</gene>
<evidence type="ECO:0000313" key="2">
    <source>
        <dbReference type="Proteomes" id="UP000799753"/>
    </source>
</evidence>
<sequence length="118" mass="13677">MPWCTTNDPKAIADYRNRLYDIFNEAVRFAQFLRRQRALWSVRFPMRKKLPNVTETAPLAFDGSYMKDEWGEEDVGQGYYVELVVTPTLWKRGTIDGERFENEEAAVPAKVVLATSPQ</sequence>
<keyword evidence="2" id="KW-1185">Reference proteome</keyword>
<dbReference type="Proteomes" id="UP000799753">
    <property type="component" value="Unassembled WGS sequence"/>
</dbReference>
<organism evidence="1 2">
    <name type="scientific">Massarina eburnea CBS 473.64</name>
    <dbReference type="NCBI Taxonomy" id="1395130"/>
    <lineage>
        <taxon>Eukaryota</taxon>
        <taxon>Fungi</taxon>
        <taxon>Dikarya</taxon>
        <taxon>Ascomycota</taxon>
        <taxon>Pezizomycotina</taxon>
        <taxon>Dothideomycetes</taxon>
        <taxon>Pleosporomycetidae</taxon>
        <taxon>Pleosporales</taxon>
        <taxon>Massarineae</taxon>
        <taxon>Massarinaceae</taxon>
        <taxon>Massarina</taxon>
    </lineage>
</organism>
<dbReference type="OrthoDB" id="5213630at2759"/>
<evidence type="ECO:0000313" key="1">
    <source>
        <dbReference type="EMBL" id="KAF2643574.1"/>
    </source>
</evidence>
<name>A0A6A6SBN6_9PLEO</name>